<dbReference type="SUPFAM" id="SSF48371">
    <property type="entry name" value="ARM repeat"/>
    <property type="match status" value="1"/>
</dbReference>
<dbReference type="PANTHER" id="PTHR22849">
    <property type="entry name" value="WDSAM1 PROTEIN"/>
    <property type="match status" value="1"/>
</dbReference>
<comment type="function">
    <text evidence="2">Functions as an E3 ubiquitin ligase.</text>
</comment>
<evidence type="ECO:0000313" key="4">
    <source>
        <dbReference type="EMBL" id="EYU28509.1"/>
    </source>
</evidence>
<keyword evidence="5" id="KW-1185">Reference proteome</keyword>
<reference evidence="4 5" key="1">
    <citation type="journal article" date="2013" name="Proc. Natl. Acad. Sci. U.S.A.">
        <title>Fine-scale variation in meiotic recombination in Mimulus inferred from population shotgun sequencing.</title>
        <authorList>
            <person name="Hellsten U."/>
            <person name="Wright K.M."/>
            <person name="Jenkins J."/>
            <person name="Shu S."/>
            <person name="Yuan Y."/>
            <person name="Wessler S.R."/>
            <person name="Schmutz J."/>
            <person name="Willis J.H."/>
            <person name="Rokhsar D.S."/>
        </authorList>
    </citation>
    <scope>NUCLEOTIDE SEQUENCE [LARGE SCALE GENOMIC DNA]</scope>
    <source>
        <strain evidence="5">cv. DUN x IM62</strain>
    </source>
</reference>
<dbReference type="Pfam" id="PF25598">
    <property type="entry name" value="ARM_PUB"/>
    <property type="match status" value="1"/>
</dbReference>
<dbReference type="GO" id="GO:0061630">
    <property type="term" value="F:ubiquitin protein ligase activity"/>
    <property type="evidence" value="ECO:0007669"/>
    <property type="project" value="UniProtKB-UniRule"/>
</dbReference>
<keyword evidence="1 2" id="KW-0833">Ubl conjugation pathway</keyword>
<feature type="domain" description="U-box" evidence="3">
    <location>
        <begin position="13"/>
        <end position="317"/>
    </location>
</feature>
<comment type="pathway">
    <text evidence="2">Protein modification; protein ubiquitination.</text>
</comment>
<keyword evidence="2" id="KW-0808">Transferase</keyword>
<evidence type="ECO:0000313" key="5">
    <source>
        <dbReference type="Proteomes" id="UP000030748"/>
    </source>
</evidence>
<dbReference type="EC" id="2.3.2.27" evidence="2"/>
<evidence type="ECO:0000256" key="2">
    <source>
        <dbReference type="RuleBase" id="RU369093"/>
    </source>
</evidence>
<dbReference type="InterPro" id="IPR011989">
    <property type="entry name" value="ARM-like"/>
</dbReference>
<organism evidence="4 5">
    <name type="scientific">Erythranthe guttata</name>
    <name type="common">Yellow monkey flower</name>
    <name type="synonym">Mimulus guttatus</name>
    <dbReference type="NCBI Taxonomy" id="4155"/>
    <lineage>
        <taxon>Eukaryota</taxon>
        <taxon>Viridiplantae</taxon>
        <taxon>Streptophyta</taxon>
        <taxon>Embryophyta</taxon>
        <taxon>Tracheophyta</taxon>
        <taxon>Spermatophyta</taxon>
        <taxon>Magnoliopsida</taxon>
        <taxon>eudicotyledons</taxon>
        <taxon>Gunneridae</taxon>
        <taxon>Pentapetalae</taxon>
        <taxon>asterids</taxon>
        <taxon>lamiids</taxon>
        <taxon>Lamiales</taxon>
        <taxon>Phrymaceae</taxon>
        <taxon>Erythranthe</taxon>
    </lineage>
</organism>
<name>A0A022QLP4_ERYGU</name>
<dbReference type="PANTHER" id="PTHR22849:SF11">
    <property type="entry name" value="U-BOX DOMAIN-CONTAINING PROTEIN"/>
    <property type="match status" value="1"/>
</dbReference>
<proteinExistence type="predicted"/>
<comment type="catalytic activity">
    <reaction evidence="2">
        <text>S-ubiquitinyl-[E2 ubiquitin-conjugating enzyme]-L-cysteine + [acceptor protein]-L-lysine = [E2 ubiquitin-conjugating enzyme]-L-cysteine + N(6)-ubiquitinyl-[acceptor protein]-L-lysine.</text>
        <dbReference type="EC" id="2.3.2.27"/>
    </reaction>
</comment>
<protein>
    <recommendedName>
        <fullName evidence="2 3">U-box domain-containing protein</fullName>
        <ecNumber evidence="2">2.3.2.27</ecNumber>
    </recommendedName>
    <alternativeName>
        <fullName evidence="2">RING-type E3 ubiquitin transferase PUB</fullName>
    </alternativeName>
</protein>
<sequence>IPTPKPAVGRSQILKILEQAKNSPESHQMVCLHRLKSIAGRNEISSRTHLHAAGAVEFLTSVLTKSDAVSRDEALSVLNQIELSDSELKKLSSESSYCGFMTSLMKVLETGNDESRAQAITLLKSVFDVADPENLIGSKPELFKQITRILKDKISPQATKSALKLLVELCPWGRNRIKAAEGGAVTALVEMLLEVSEKRVCELVLTILDQLCGCAEGRAEFLRHAAGVAVVSKKILRVSRVASERGVRILCSISKHSSGNTKVVGEMMEVGVVTKLCLVVQVERSGKMKERAKEILRNHSRVWKDSSCIPPHLLSSYPSPS</sequence>
<feature type="non-terminal residue" evidence="4">
    <location>
        <position position="1"/>
    </location>
</feature>
<evidence type="ECO:0000256" key="1">
    <source>
        <dbReference type="ARBA" id="ARBA00022786"/>
    </source>
</evidence>
<dbReference type="InterPro" id="IPR045185">
    <property type="entry name" value="PUB22/23/24-like"/>
</dbReference>
<accession>A0A022QLP4</accession>
<dbReference type="InterPro" id="IPR016024">
    <property type="entry name" value="ARM-type_fold"/>
</dbReference>
<dbReference type="eggNOG" id="ENOG502QR1A">
    <property type="taxonomic scope" value="Eukaryota"/>
</dbReference>
<dbReference type="GO" id="GO:0016567">
    <property type="term" value="P:protein ubiquitination"/>
    <property type="evidence" value="ECO:0007669"/>
    <property type="project" value="UniProtKB-UniRule"/>
</dbReference>
<gene>
    <name evidence="4" type="ORF">MIMGU_mgv1a021492mg</name>
</gene>
<dbReference type="EMBL" id="KI631382">
    <property type="protein sequence ID" value="EYU28509.1"/>
    <property type="molecule type" value="Genomic_DNA"/>
</dbReference>
<dbReference type="Proteomes" id="UP000030748">
    <property type="component" value="Unassembled WGS sequence"/>
</dbReference>
<dbReference type="STRING" id="4155.A0A022QLP4"/>
<dbReference type="AlphaFoldDB" id="A0A022QLP4"/>
<dbReference type="InterPro" id="IPR058678">
    <property type="entry name" value="ARM_PUB"/>
</dbReference>
<dbReference type="Gene3D" id="1.25.10.10">
    <property type="entry name" value="Leucine-rich Repeat Variant"/>
    <property type="match status" value="1"/>
</dbReference>
<evidence type="ECO:0000259" key="3">
    <source>
        <dbReference type="Pfam" id="PF25598"/>
    </source>
</evidence>